<reference evidence="12 13" key="1">
    <citation type="submission" date="2020-08" db="EMBL/GenBank/DDBJ databases">
        <title>Sequencing the genomes of 1000 actinobacteria strains.</title>
        <authorList>
            <person name="Klenk H.-P."/>
        </authorList>
    </citation>
    <scope>NUCLEOTIDE SEQUENCE [LARGE SCALE GENOMIC DNA]</scope>
    <source>
        <strain evidence="12 13">DSM 45584</strain>
    </source>
</reference>
<dbReference type="EMBL" id="JACHIW010000002">
    <property type="protein sequence ID" value="MBB5158927.1"/>
    <property type="molecule type" value="Genomic_DNA"/>
</dbReference>
<dbReference type="PANTHER" id="PTHR11579:SF0">
    <property type="entry name" value="PROTEIN-L-ISOASPARTATE(D-ASPARTATE) O-METHYLTRANSFERASE"/>
    <property type="match status" value="1"/>
</dbReference>
<comment type="similarity">
    <text evidence="2">Belongs to the methyltransferase superfamily. L-isoaspartyl/D-aspartyl protein methyltransferase family.</text>
</comment>
<evidence type="ECO:0000256" key="10">
    <source>
        <dbReference type="ARBA" id="ARBA00031323"/>
    </source>
</evidence>
<comment type="subcellular location">
    <subcellularLocation>
        <location evidence="1">Cytoplasm</location>
    </subcellularLocation>
</comment>
<keyword evidence="5" id="KW-0963">Cytoplasm</keyword>
<protein>
    <recommendedName>
        <fullName evidence="4">Protein-L-isoaspartate O-methyltransferase</fullName>
        <ecNumber evidence="3">2.1.1.77</ecNumber>
    </recommendedName>
    <alternativeName>
        <fullName evidence="11">L-isoaspartyl protein carboxyl methyltransferase</fullName>
    </alternativeName>
    <alternativeName>
        <fullName evidence="9">Protein L-isoaspartyl methyltransferase</fullName>
    </alternativeName>
    <alternativeName>
        <fullName evidence="10">Protein-beta-aspartate methyltransferase</fullName>
    </alternativeName>
</protein>
<keyword evidence="7 12" id="KW-0808">Transferase</keyword>
<evidence type="ECO:0000256" key="11">
    <source>
        <dbReference type="ARBA" id="ARBA00031350"/>
    </source>
</evidence>
<evidence type="ECO:0000256" key="6">
    <source>
        <dbReference type="ARBA" id="ARBA00022603"/>
    </source>
</evidence>
<proteinExistence type="inferred from homology"/>
<evidence type="ECO:0000256" key="2">
    <source>
        <dbReference type="ARBA" id="ARBA00005369"/>
    </source>
</evidence>
<evidence type="ECO:0000256" key="5">
    <source>
        <dbReference type="ARBA" id="ARBA00022490"/>
    </source>
</evidence>
<dbReference type="CDD" id="cd02440">
    <property type="entry name" value="AdoMet_MTases"/>
    <property type="match status" value="1"/>
</dbReference>
<accession>A0A840QFR6</accession>
<dbReference type="GO" id="GO:0032259">
    <property type="term" value="P:methylation"/>
    <property type="evidence" value="ECO:0007669"/>
    <property type="project" value="UniProtKB-KW"/>
</dbReference>
<keyword evidence="6 12" id="KW-0489">Methyltransferase</keyword>
<evidence type="ECO:0000256" key="1">
    <source>
        <dbReference type="ARBA" id="ARBA00004496"/>
    </source>
</evidence>
<name>A0A840QFR6_9PSEU</name>
<dbReference type="Gene3D" id="3.40.50.150">
    <property type="entry name" value="Vaccinia Virus protein VP39"/>
    <property type="match status" value="1"/>
</dbReference>
<dbReference type="GO" id="GO:0005737">
    <property type="term" value="C:cytoplasm"/>
    <property type="evidence" value="ECO:0007669"/>
    <property type="project" value="UniProtKB-SubCell"/>
</dbReference>
<dbReference type="AlphaFoldDB" id="A0A840QFR6"/>
<evidence type="ECO:0000256" key="4">
    <source>
        <dbReference type="ARBA" id="ARBA00013346"/>
    </source>
</evidence>
<comment type="caution">
    <text evidence="12">The sequence shown here is derived from an EMBL/GenBank/DDBJ whole genome shotgun (WGS) entry which is preliminary data.</text>
</comment>
<gene>
    <name evidence="12" type="ORF">BJ970_006526</name>
</gene>
<dbReference type="PANTHER" id="PTHR11579">
    <property type="entry name" value="PROTEIN-L-ISOASPARTATE O-METHYLTRANSFERASE"/>
    <property type="match status" value="1"/>
</dbReference>
<keyword evidence="8" id="KW-0949">S-adenosyl-L-methionine</keyword>
<organism evidence="12 13">
    <name type="scientific">Saccharopolyspora phatthalungensis</name>
    <dbReference type="NCBI Taxonomy" id="664693"/>
    <lineage>
        <taxon>Bacteria</taxon>
        <taxon>Bacillati</taxon>
        <taxon>Actinomycetota</taxon>
        <taxon>Actinomycetes</taxon>
        <taxon>Pseudonocardiales</taxon>
        <taxon>Pseudonocardiaceae</taxon>
        <taxon>Saccharopolyspora</taxon>
    </lineage>
</organism>
<dbReference type="EC" id="2.1.1.77" evidence="3"/>
<dbReference type="GO" id="GO:0004719">
    <property type="term" value="F:protein-L-isoaspartate (D-aspartate) O-methyltransferase activity"/>
    <property type="evidence" value="ECO:0007669"/>
    <property type="project" value="UniProtKB-EC"/>
</dbReference>
<keyword evidence="13" id="KW-1185">Reference proteome</keyword>
<sequence length="394" mass="42944">MTIAASDDGVRTLIDELHSAGNLPAECRSALRAVPREWFIPARIWVQETEDGPYQAVDRAEKPDRWLAAVYSNRVIVTQFDDGATEWPEVGDRPTCSASMPSVVVGMLAELGARPGHVVFEVGTGTGWSAALLAHIVGAQGKVATVEIDPTLAADARKRLEVAGFAEVDARLADGVADVLPDTVDRVIATAGVHMGQLPYPWVTHTRPGGGILAPMRADLASGPLVRFVVGEDGTASGHAADMQVGFMELRSHRVASDPVGAQRFDDPAAEITYTDLGPWVPLLADDHRWPIAVALPSCRVNVWERTDDRPGVAWLRDPLSGSWASVVPEGKGRYVVRQAGPRRLWDAAESAYRWWKERSEPPLSAWEWTITPDRQSVTLPPDWPNENQHAGFR</sequence>
<evidence type="ECO:0000256" key="7">
    <source>
        <dbReference type="ARBA" id="ARBA00022679"/>
    </source>
</evidence>
<dbReference type="InterPro" id="IPR029063">
    <property type="entry name" value="SAM-dependent_MTases_sf"/>
</dbReference>
<dbReference type="Pfam" id="PF01135">
    <property type="entry name" value="PCMT"/>
    <property type="match status" value="1"/>
</dbReference>
<dbReference type="SUPFAM" id="SSF53335">
    <property type="entry name" value="S-adenosyl-L-methionine-dependent methyltransferases"/>
    <property type="match status" value="1"/>
</dbReference>
<evidence type="ECO:0000313" key="13">
    <source>
        <dbReference type="Proteomes" id="UP000584374"/>
    </source>
</evidence>
<evidence type="ECO:0000313" key="12">
    <source>
        <dbReference type="EMBL" id="MBB5158927.1"/>
    </source>
</evidence>
<dbReference type="RefSeq" id="WP_184731015.1">
    <property type="nucleotide sequence ID" value="NZ_JACHIW010000002.1"/>
</dbReference>
<dbReference type="InterPro" id="IPR000682">
    <property type="entry name" value="PCMT"/>
</dbReference>
<evidence type="ECO:0000256" key="8">
    <source>
        <dbReference type="ARBA" id="ARBA00022691"/>
    </source>
</evidence>
<evidence type="ECO:0000256" key="3">
    <source>
        <dbReference type="ARBA" id="ARBA00011890"/>
    </source>
</evidence>
<evidence type="ECO:0000256" key="9">
    <source>
        <dbReference type="ARBA" id="ARBA00030757"/>
    </source>
</evidence>
<dbReference type="Proteomes" id="UP000584374">
    <property type="component" value="Unassembled WGS sequence"/>
</dbReference>